<protein>
    <submittedName>
        <fullName evidence="4">PEP-CTERM sorting domain-containing protein</fullName>
    </submittedName>
</protein>
<dbReference type="KEGG" id="acog:HWD57_15325"/>
<keyword evidence="1" id="KW-0732">Signal</keyword>
<dbReference type="NCBIfam" id="TIGR02595">
    <property type="entry name" value="PEP_CTERM"/>
    <property type="match status" value="1"/>
</dbReference>
<gene>
    <name evidence="3" type="ORF">HWD57_15325</name>
    <name evidence="4" type="ORF">HWD57_15365</name>
</gene>
<dbReference type="Pfam" id="PF07589">
    <property type="entry name" value="PEP-CTERM"/>
    <property type="match status" value="1"/>
</dbReference>
<evidence type="ECO:0000313" key="5">
    <source>
        <dbReference type="Proteomes" id="UP000509684"/>
    </source>
</evidence>
<reference evidence="4" key="2">
    <citation type="submission" date="2020-06" db="EMBL/GenBank/DDBJ databases">
        <authorList>
            <person name="Arumugam K."/>
            <person name="Besarab I."/>
            <person name="Haryono M."/>
            <person name="Bagci C."/>
            <person name="Beier S."/>
            <person name="Buchfink B."/>
            <person name="Gorska A."/>
            <person name="Qiu G."/>
            <person name="Huson D.H."/>
            <person name="Williams R.B."/>
        </authorList>
    </citation>
    <scope>NUCLEOTIDE SEQUENCE</scope>
    <source>
        <strain evidence="4">SSA1</strain>
    </source>
</reference>
<evidence type="ECO:0000256" key="1">
    <source>
        <dbReference type="SAM" id="SignalP"/>
    </source>
</evidence>
<sequence length="279" mass="29163">MFSQTSRLTSRARFLSGRCYTIDLTVAASAIAAAFVAAPAAATVLFQEDFEAYAVGSNLTGQGGWVPDYVNSALSVGNGSFLPTKVLNGLAASNNGMLNFSARPLGFALDPNRITTLAVDAYASSGARVHDTVIGFGNASIQTFTASGVFWTANLISSGRWDFNAVPLTGHAGDSFIVVGGYGTPVKMSIVVDGVANEVYGIYDFGGGPLQTPHYAITDVQIATLNEVGVVFDFRSGTRGAELDNLRVFDNISTAVPEPGTAVLVSASLGLLGFARRRR</sequence>
<evidence type="ECO:0000313" key="3">
    <source>
        <dbReference type="EMBL" id="QLH51009.1"/>
    </source>
</evidence>
<dbReference type="Proteomes" id="UP000509684">
    <property type="component" value="Chromosome"/>
</dbReference>
<accession>A0A7D5SDM0</accession>
<dbReference type="AlphaFoldDB" id="A0A7D5SDM0"/>
<dbReference type="EMBL" id="CP058708">
    <property type="protein sequence ID" value="QLH51009.1"/>
    <property type="molecule type" value="Genomic_DNA"/>
</dbReference>
<evidence type="ECO:0000313" key="4">
    <source>
        <dbReference type="EMBL" id="QLH51017.1"/>
    </source>
</evidence>
<organism evidence="4 5">
    <name type="scientific">Candidatus Accumulibacter cognatus</name>
    <dbReference type="NCBI Taxonomy" id="2954383"/>
    <lineage>
        <taxon>Bacteria</taxon>
        <taxon>Pseudomonadati</taxon>
        <taxon>Pseudomonadota</taxon>
        <taxon>Betaproteobacteria</taxon>
        <taxon>Candidatus Accumulibacter</taxon>
    </lineage>
</organism>
<evidence type="ECO:0000259" key="2">
    <source>
        <dbReference type="Pfam" id="PF07589"/>
    </source>
</evidence>
<reference evidence="4 5" key="1">
    <citation type="journal article" date="2019" name="Microbiome">
        <title>Annotated bacterial chromosomes from frame-shift-corrected long-read metagenomic data.</title>
        <authorList>
            <person name="Arumugam K."/>
            <person name="Bagci C."/>
            <person name="Bessarab I."/>
            <person name="Beier S."/>
            <person name="Buchfink B."/>
            <person name="Gorska A."/>
            <person name="Qiu G."/>
            <person name="Huson D.H."/>
            <person name="Williams R.B.H."/>
        </authorList>
    </citation>
    <scope>NUCLEOTIDE SEQUENCE [LARGE SCALE GENOMIC DNA]</scope>
    <source>
        <strain evidence="4">SSA1</strain>
    </source>
</reference>
<feature type="chain" id="PRO_5044437016" evidence="1">
    <location>
        <begin position="43"/>
        <end position="279"/>
    </location>
</feature>
<feature type="signal peptide" evidence="1">
    <location>
        <begin position="1"/>
        <end position="42"/>
    </location>
</feature>
<proteinExistence type="predicted"/>
<dbReference type="EMBL" id="CP058708">
    <property type="protein sequence ID" value="QLH51017.1"/>
    <property type="molecule type" value="Genomic_DNA"/>
</dbReference>
<dbReference type="KEGG" id="acog:HWD57_15365"/>
<feature type="domain" description="Ice-binding protein C-terminal" evidence="2">
    <location>
        <begin position="255"/>
        <end position="279"/>
    </location>
</feature>
<dbReference type="InterPro" id="IPR013424">
    <property type="entry name" value="Ice-binding_C"/>
</dbReference>
<name>A0A7D5SDM0_9PROT</name>